<dbReference type="RefSeq" id="WP_058443271.1">
    <property type="nucleotide sequence ID" value="NZ_CAAAHT010000015.1"/>
</dbReference>
<reference evidence="1 3" key="1">
    <citation type="submission" date="2015-11" db="EMBL/GenBank/DDBJ databases">
        <title>Genomic analysis of 38 Legionella species identifies large and diverse effector repertoires.</title>
        <authorList>
            <person name="Burstein D."/>
            <person name="Amaro F."/>
            <person name="Zusman T."/>
            <person name="Lifshitz Z."/>
            <person name="Cohen O."/>
            <person name="Gilbert J.A."/>
            <person name="Pupko T."/>
            <person name="Shuman H.A."/>
            <person name="Segal G."/>
        </authorList>
    </citation>
    <scope>NUCLEOTIDE SEQUENCE [LARGE SCALE GENOMIC DNA]</scope>
    <source>
        <strain evidence="1 3">WO-44C</strain>
    </source>
</reference>
<dbReference type="OrthoDB" id="5651865at2"/>
<dbReference type="Proteomes" id="UP000251942">
    <property type="component" value="Unassembled WGS sequence"/>
</dbReference>
<accession>A0A0W0UAC9</accession>
<sequence>MKLTTQLFDKEGNPLKFSVVNEDGYQHTYKIIDSDGKQLGYVNISEERLGAPTYKKYIIINQLHNKSPDGECRNVGTALHELVFRLSFSKRFQTNGNIKVDIGYESLLFHYHCGFRLHPRNTFEWNCLGNKFLNHEQYGKAAYERWRLSRSDSSKPKSREESSANDVLAFYYAMYKENKDQTSRAYLRKNLAKLGGFLGYLSQEVIPQKREEFSVELESINQSSSPSTFFYSAPPEEETTCAIQHAKSAQRNTSLAG</sequence>
<evidence type="ECO:0000313" key="3">
    <source>
        <dbReference type="Proteomes" id="UP000054698"/>
    </source>
</evidence>
<protein>
    <submittedName>
        <fullName evidence="1">Uncharacterized protein</fullName>
    </submittedName>
</protein>
<reference evidence="2 4" key="2">
    <citation type="submission" date="2018-06" db="EMBL/GenBank/DDBJ databases">
        <authorList>
            <consortium name="Pathogen Informatics"/>
            <person name="Doyle S."/>
        </authorList>
    </citation>
    <scope>NUCLEOTIDE SEQUENCE [LARGE SCALE GENOMIC DNA]</scope>
    <source>
        <strain evidence="2 4">NCTC12022</strain>
    </source>
</reference>
<proteinExistence type="predicted"/>
<organism evidence="1 3">
    <name type="scientific">Legionella feeleii</name>
    <dbReference type="NCBI Taxonomy" id="453"/>
    <lineage>
        <taxon>Bacteria</taxon>
        <taxon>Pseudomonadati</taxon>
        <taxon>Pseudomonadota</taxon>
        <taxon>Gammaproteobacteria</taxon>
        <taxon>Legionellales</taxon>
        <taxon>Legionellaceae</taxon>
        <taxon>Legionella</taxon>
    </lineage>
</organism>
<dbReference type="EMBL" id="LNYB01000004">
    <property type="protein sequence ID" value="KTD04912.1"/>
    <property type="molecule type" value="Genomic_DNA"/>
</dbReference>
<dbReference type="Proteomes" id="UP000054698">
    <property type="component" value="Unassembled WGS sequence"/>
</dbReference>
<evidence type="ECO:0000313" key="1">
    <source>
        <dbReference type="EMBL" id="KTD04912.1"/>
    </source>
</evidence>
<dbReference type="EMBL" id="UASS01000037">
    <property type="protein sequence ID" value="SPX62186.1"/>
    <property type="molecule type" value="Genomic_DNA"/>
</dbReference>
<dbReference type="AlphaFoldDB" id="A0A0W0UAC9"/>
<dbReference type="PATRIC" id="fig|453.4.peg.56"/>
<name>A0A0W0UAC9_9GAMM</name>
<dbReference type="STRING" id="453.Lfee_0050"/>
<evidence type="ECO:0000313" key="2">
    <source>
        <dbReference type="EMBL" id="SPX62186.1"/>
    </source>
</evidence>
<keyword evidence="3" id="KW-1185">Reference proteome</keyword>
<gene>
    <name evidence="1" type="ORF">Lfee_0050</name>
    <name evidence="2" type="ORF">NCTC12022_02943</name>
</gene>
<evidence type="ECO:0000313" key="4">
    <source>
        <dbReference type="Proteomes" id="UP000251942"/>
    </source>
</evidence>